<dbReference type="Gramene" id="LPERR03G31120.1">
    <property type="protein sequence ID" value="LPERR03G31120.1"/>
    <property type="gene ID" value="LPERR03G31120"/>
</dbReference>
<evidence type="ECO:0000256" key="1">
    <source>
        <dbReference type="SAM" id="MobiDB-lite"/>
    </source>
</evidence>
<name>A0A0D9VZY9_9ORYZ</name>
<dbReference type="AlphaFoldDB" id="A0A0D9VZY9"/>
<reference evidence="2" key="3">
    <citation type="submission" date="2015-04" db="UniProtKB">
        <authorList>
            <consortium name="EnsemblPlants"/>
        </authorList>
    </citation>
    <scope>IDENTIFICATION</scope>
</reference>
<dbReference type="HOGENOM" id="CLU_2779500_0_0_1"/>
<feature type="region of interest" description="Disordered" evidence="1">
    <location>
        <begin position="1"/>
        <end position="22"/>
    </location>
</feature>
<keyword evidence="3" id="KW-1185">Reference proteome</keyword>
<protein>
    <submittedName>
        <fullName evidence="2">Uncharacterized protein</fullName>
    </submittedName>
</protein>
<dbReference type="Proteomes" id="UP000032180">
    <property type="component" value="Chromosome 3"/>
</dbReference>
<proteinExistence type="predicted"/>
<sequence>MVFSTNEAVPGGSMHASSGKDGDYDQSPAFGSACSFAALAATGEDMCGAWHSKLCRASSLTLSFSLPLE</sequence>
<accession>A0A0D9VZY9</accession>
<reference evidence="2 3" key="1">
    <citation type="submission" date="2012-08" db="EMBL/GenBank/DDBJ databases">
        <title>Oryza genome evolution.</title>
        <authorList>
            <person name="Wing R.A."/>
        </authorList>
    </citation>
    <scope>NUCLEOTIDE SEQUENCE</scope>
</reference>
<evidence type="ECO:0000313" key="3">
    <source>
        <dbReference type="Proteomes" id="UP000032180"/>
    </source>
</evidence>
<reference evidence="3" key="2">
    <citation type="submission" date="2013-12" db="EMBL/GenBank/DDBJ databases">
        <authorList>
            <person name="Yu Y."/>
            <person name="Lee S."/>
            <person name="de Baynast K."/>
            <person name="Wissotski M."/>
            <person name="Liu L."/>
            <person name="Talag J."/>
            <person name="Goicoechea J."/>
            <person name="Angelova A."/>
            <person name="Jetty R."/>
            <person name="Kudrna D."/>
            <person name="Golser W."/>
            <person name="Rivera L."/>
            <person name="Zhang J."/>
            <person name="Wing R."/>
        </authorList>
    </citation>
    <scope>NUCLEOTIDE SEQUENCE</scope>
</reference>
<organism evidence="2 3">
    <name type="scientific">Leersia perrieri</name>
    <dbReference type="NCBI Taxonomy" id="77586"/>
    <lineage>
        <taxon>Eukaryota</taxon>
        <taxon>Viridiplantae</taxon>
        <taxon>Streptophyta</taxon>
        <taxon>Embryophyta</taxon>
        <taxon>Tracheophyta</taxon>
        <taxon>Spermatophyta</taxon>
        <taxon>Magnoliopsida</taxon>
        <taxon>Liliopsida</taxon>
        <taxon>Poales</taxon>
        <taxon>Poaceae</taxon>
        <taxon>BOP clade</taxon>
        <taxon>Oryzoideae</taxon>
        <taxon>Oryzeae</taxon>
        <taxon>Oryzinae</taxon>
        <taxon>Leersia</taxon>
    </lineage>
</organism>
<dbReference type="EnsemblPlants" id="LPERR03G31120.1">
    <property type="protein sequence ID" value="LPERR03G31120.1"/>
    <property type="gene ID" value="LPERR03G31120"/>
</dbReference>
<evidence type="ECO:0000313" key="2">
    <source>
        <dbReference type="EnsemblPlants" id="LPERR03G31120.1"/>
    </source>
</evidence>